<protein>
    <recommendedName>
        <fullName evidence="2">Ribosomal silencing factor RsfS</fullName>
    </recommendedName>
</protein>
<dbReference type="GO" id="GO:0005737">
    <property type="term" value="C:cytoplasm"/>
    <property type="evidence" value="ECO:0007669"/>
    <property type="project" value="UniProtKB-SubCell"/>
</dbReference>
<dbReference type="Gene3D" id="3.30.460.10">
    <property type="entry name" value="Beta Polymerase, domain 2"/>
    <property type="match status" value="1"/>
</dbReference>
<dbReference type="HAMAP" id="MF_01477">
    <property type="entry name" value="Iojap_RsfS"/>
    <property type="match status" value="1"/>
</dbReference>
<dbReference type="Proteomes" id="UP000437748">
    <property type="component" value="Unassembled WGS sequence"/>
</dbReference>
<evidence type="ECO:0000313" key="4">
    <source>
        <dbReference type="Proteomes" id="UP000437748"/>
    </source>
</evidence>
<dbReference type="Pfam" id="PF02410">
    <property type="entry name" value="RsfS"/>
    <property type="match status" value="1"/>
</dbReference>
<keyword evidence="4" id="KW-1185">Reference proteome</keyword>
<dbReference type="OrthoDB" id="9793681at2"/>
<keyword evidence="2" id="KW-0963">Cytoplasm</keyword>
<dbReference type="GO" id="GO:0043023">
    <property type="term" value="F:ribosomal large subunit binding"/>
    <property type="evidence" value="ECO:0007669"/>
    <property type="project" value="TreeGrafter"/>
</dbReference>
<dbReference type="SUPFAM" id="SSF81301">
    <property type="entry name" value="Nucleotidyltransferase"/>
    <property type="match status" value="1"/>
</dbReference>
<organism evidence="3 4">
    <name type="scientific">Silvanigrella paludirubra</name>
    <dbReference type="NCBI Taxonomy" id="2499159"/>
    <lineage>
        <taxon>Bacteria</taxon>
        <taxon>Pseudomonadati</taxon>
        <taxon>Bdellovibrionota</taxon>
        <taxon>Oligoflexia</taxon>
        <taxon>Silvanigrellales</taxon>
        <taxon>Silvanigrellaceae</taxon>
        <taxon>Silvanigrella</taxon>
    </lineage>
</organism>
<comment type="caution">
    <text evidence="3">The sequence shown here is derived from an EMBL/GenBank/DDBJ whole genome shotgun (WGS) entry which is preliminary data.</text>
</comment>
<dbReference type="RefSeq" id="WP_153421728.1">
    <property type="nucleotide sequence ID" value="NZ_WFLM01000007.1"/>
</dbReference>
<comment type="function">
    <text evidence="2">Functions as a ribosomal silencing factor. Interacts with ribosomal protein uL14 (rplN), blocking formation of intersubunit bridge B8. Prevents association of the 30S and 50S ribosomal subunits and the formation of functional ribosomes, thus repressing translation.</text>
</comment>
<keyword evidence="2" id="KW-0678">Repressor</keyword>
<dbReference type="GO" id="GO:0090071">
    <property type="term" value="P:negative regulation of ribosome biogenesis"/>
    <property type="evidence" value="ECO:0007669"/>
    <property type="project" value="UniProtKB-UniRule"/>
</dbReference>
<evidence type="ECO:0000256" key="1">
    <source>
        <dbReference type="ARBA" id="ARBA00010574"/>
    </source>
</evidence>
<gene>
    <name evidence="2 3" type="primary">rsfS</name>
    <name evidence="3" type="ORF">GCL60_15865</name>
</gene>
<sequence length="160" mass="17899">MNGNDIKTTTRIGDKELSHEDLAMIAIAVATEKKAVRPIVMDLKNIGAFTELFAIVSASNPRQVYAVAESIRQFFKHSLGISPVSVDGLESCTWVLIDYGFLFIHIFQEPTRELYQLEQLWSKAHIIPLAEDKCQALYNEVVEINTSLKSSEAESLANQI</sequence>
<dbReference type="AlphaFoldDB" id="A0A6N6VNA4"/>
<dbReference type="PANTHER" id="PTHR21043:SF0">
    <property type="entry name" value="MITOCHONDRIAL ASSEMBLY OF RIBOSOMAL LARGE SUBUNIT PROTEIN 1"/>
    <property type="match status" value="1"/>
</dbReference>
<proteinExistence type="inferred from homology"/>
<name>A0A6N6VNA4_9BACT</name>
<dbReference type="EMBL" id="WFLM01000007">
    <property type="protein sequence ID" value="KAB8036259.1"/>
    <property type="molecule type" value="Genomic_DNA"/>
</dbReference>
<dbReference type="GO" id="GO:0042256">
    <property type="term" value="P:cytosolic ribosome assembly"/>
    <property type="evidence" value="ECO:0007669"/>
    <property type="project" value="UniProtKB-UniRule"/>
</dbReference>
<evidence type="ECO:0000313" key="3">
    <source>
        <dbReference type="EMBL" id="KAB8036259.1"/>
    </source>
</evidence>
<comment type="subcellular location">
    <subcellularLocation>
        <location evidence="2">Cytoplasm</location>
    </subcellularLocation>
</comment>
<dbReference type="NCBIfam" id="TIGR00090">
    <property type="entry name" value="rsfS_iojap_ybeB"/>
    <property type="match status" value="1"/>
</dbReference>
<evidence type="ECO:0000256" key="2">
    <source>
        <dbReference type="HAMAP-Rule" id="MF_01477"/>
    </source>
</evidence>
<dbReference type="InterPro" id="IPR043519">
    <property type="entry name" value="NT_sf"/>
</dbReference>
<accession>A0A6N6VNA4</accession>
<dbReference type="GO" id="GO:0017148">
    <property type="term" value="P:negative regulation of translation"/>
    <property type="evidence" value="ECO:0007669"/>
    <property type="project" value="UniProtKB-UniRule"/>
</dbReference>
<dbReference type="PANTHER" id="PTHR21043">
    <property type="entry name" value="IOJAP SUPERFAMILY ORTHOLOG"/>
    <property type="match status" value="1"/>
</dbReference>
<comment type="similarity">
    <text evidence="1 2">Belongs to the Iojap/RsfS family.</text>
</comment>
<keyword evidence="2" id="KW-0810">Translation regulation</keyword>
<comment type="subunit">
    <text evidence="2">Interacts with ribosomal protein uL14 (rplN).</text>
</comment>
<reference evidence="3 4" key="1">
    <citation type="submission" date="2019-10" db="EMBL/GenBank/DDBJ databases">
        <title>New species of Slilvanegrellaceae.</title>
        <authorList>
            <person name="Pitt A."/>
            <person name="Hahn M.W."/>
        </authorList>
    </citation>
    <scope>NUCLEOTIDE SEQUENCE [LARGE SCALE GENOMIC DNA]</scope>
    <source>
        <strain evidence="3 4">SP-Ram-0.45-NSY-1</strain>
    </source>
</reference>
<dbReference type="InterPro" id="IPR004394">
    <property type="entry name" value="Iojap/RsfS/C7orf30"/>
</dbReference>